<comment type="catalytic activity">
    <reaction evidence="7 8">
        <text>2 reduced [adrenodoxin] + NADP(+) + H(+) = 2 oxidized [adrenodoxin] + NADPH</text>
        <dbReference type="Rhea" id="RHEA:42312"/>
        <dbReference type="Rhea" id="RHEA-COMP:9998"/>
        <dbReference type="Rhea" id="RHEA-COMP:9999"/>
        <dbReference type="ChEBI" id="CHEBI:15378"/>
        <dbReference type="ChEBI" id="CHEBI:33737"/>
        <dbReference type="ChEBI" id="CHEBI:33738"/>
        <dbReference type="ChEBI" id="CHEBI:57783"/>
        <dbReference type="ChEBI" id="CHEBI:58349"/>
        <dbReference type="EC" id="1.18.1.6"/>
    </reaction>
</comment>
<feature type="binding site" evidence="10">
    <location>
        <position position="404"/>
    </location>
    <ligand>
        <name>NADP(+)</name>
        <dbReference type="ChEBI" id="CHEBI:58349"/>
    </ligand>
</feature>
<dbReference type="InterPro" id="IPR036188">
    <property type="entry name" value="FAD/NAD-bd_sf"/>
</dbReference>
<evidence type="ECO:0000256" key="1">
    <source>
        <dbReference type="ARBA" id="ARBA00001974"/>
    </source>
</evidence>
<feature type="binding site" evidence="9">
    <location>
        <position position="397"/>
    </location>
    <ligand>
        <name>FAD</name>
        <dbReference type="ChEBI" id="CHEBI:57692"/>
    </ligand>
</feature>
<feature type="binding site" evidence="9">
    <location>
        <position position="96"/>
    </location>
    <ligand>
        <name>FAD</name>
        <dbReference type="ChEBI" id="CHEBI:57692"/>
    </ligand>
</feature>
<dbReference type="SUPFAM" id="SSF51971">
    <property type="entry name" value="Nucleotide-binding domain"/>
    <property type="match status" value="1"/>
</dbReference>
<feature type="binding site" evidence="10">
    <location>
        <begin position="214"/>
        <end position="215"/>
    </location>
    <ligand>
        <name>NADP(+)</name>
        <dbReference type="ChEBI" id="CHEBI:58349"/>
    </ligand>
</feature>
<feature type="binding site" evidence="10">
    <location>
        <begin position="169"/>
        <end position="172"/>
    </location>
    <ligand>
        <name>NADP(+)</name>
        <dbReference type="ChEBI" id="CHEBI:58349"/>
    </ligand>
</feature>
<dbReference type="Gene3D" id="3.40.50.720">
    <property type="entry name" value="NAD(P)-binding Rossmann-like Domain"/>
    <property type="match status" value="1"/>
</dbReference>
<evidence type="ECO:0000256" key="8">
    <source>
        <dbReference type="PIRNR" id="PIRNR000362"/>
    </source>
</evidence>
<name>A0A4P9ZA27_9ASCO</name>
<dbReference type="EMBL" id="ML004480">
    <property type="protein sequence ID" value="RKP29625.1"/>
    <property type="molecule type" value="Genomic_DNA"/>
</dbReference>
<keyword evidence="4 8" id="KW-0274">FAD</keyword>
<dbReference type="InterPro" id="IPR021163">
    <property type="entry name" value="Ferredox_Rdtase_adrenod"/>
</dbReference>
<keyword evidence="6 8" id="KW-0560">Oxidoreductase</keyword>
<dbReference type="OrthoDB" id="333024at2759"/>
<keyword evidence="13" id="KW-1185">Reference proteome</keyword>
<evidence type="ECO:0000313" key="12">
    <source>
        <dbReference type="EMBL" id="RKP29625.1"/>
    </source>
</evidence>
<comment type="similarity">
    <text evidence="2 8">Belongs to the ferredoxin--NADP reductase type 1 family.</text>
</comment>
<feature type="domain" description="FAD/NAD(P)-binding" evidence="11">
    <location>
        <begin position="18"/>
        <end position="242"/>
    </location>
</feature>
<feature type="binding site" evidence="9">
    <location>
        <begin position="404"/>
        <end position="406"/>
    </location>
    <ligand>
        <name>FAD</name>
        <dbReference type="ChEBI" id="CHEBI:57692"/>
    </ligand>
</feature>
<protein>
    <recommendedName>
        <fullName evidence="8">NADPH:adrenodoxin oxidoreductase, mitochondrial</fullName>
        <ecNumber evidence="8">1.18.1.6</ecNumber>
    </recommendedName>
</protein>
<comment type="cofactor">
    <cofactor evidence="1 8 9">
        <name>FAD</name>
        <dbReference type="ChEBI" id="CHEBI:57692"/>
    </cofactor>
</comment>
<dbReference type="PANTHER" id="PTHR48467:SF1">
    <property type="entry name" value="GLUTAMATE SYNTHASE 1 [NADH], CHLOROPLASTIC-LIKE"/>
    <property type="match status" value="1"/>
</dbReference>
<feature type="binding site" evidence="9">
    <location>
        <position position="28"/>
    </location>
    <ligand>
        <name>FAD</name>
        <dbReference type="ChEBI" id="CHEBI:57692"/>
    </ligand>
</feature>
<dbReference type="Proteomes" id="UP000268321">
    <property type="component" value="Unassembled WGS sequence"/>
</dbReference>
<organism evidence="12 13">
    <name type="scientific">Metschnikowia bicuspidata</name>
    <dbReference type="NCBI Taxonomy" id="27322"/>
    <lineage>
        <taxon>Eukaryota</taxon>
        <taxon>Fungi</taxon>
        <taxon>Dikarya</taxon>
        <taxon>Ascomycota</taxon>
        <taxon>Saccharomycotina</taxon>
        <taxon>Pichiomycetes</taxon>
        <taxon>Metschnikowiaceae</taxon>
        <taxon>Metschnikowia</taxon>
    </lineage>
</organism>
<dbReference type="Gene3D" id="3.50.50.60">
    <property type="entry name" value="FAD/NAD(P)-binding domain"/>
    <property type="match status" value="1"/>
</dbReference>
<evidence type="ECO:0000256" key="10">
    <source>
        <dbReference type="PIRSR" id="PIRSR000362-2"/>
    </source>
</evidence>
<dbReference type="GO" id="GO:0005739">
    <property type="term" value="C:mitochondrion"/>
    <property type="evidence" value="ECO:0007669"/>
    <property type="project" value="UniProtKB-SubCell"/>
</dbReference>
<proteinExistence type="inferred from homology"/>
<gene>
    <name evidence="12" type="ORF">METBISCDRAFT_28109</name>
</gene>
<evidence type="ECO:0000256" key="4">
    <source>
        <dbReference type="ARBA" id="ARBA00022827"/>
    </source>
</evidence>
<keyword evidence="5 8" id="KW-0521">NADP</keyword>
<feature type="binding site" evidence="9">
    <location>
        <position position="58"/>
    </location>
    <ligand>
        <name>FAD</name>
        <dbReference type="ChEBI" id="CHEBI:57692"/>
    </ligand>
</feature>
<evidence type="ECO:0000256" key="3">
    <source>
        <dbReference type="ARBA" id="ARBA00022630"/>
    </source>
</evidence>
<evidence type="ECO:0000256" key="7">
    <source>
        <dbReference type="ARBA" id="ARBA00048933"/>
    </source>
</evidence>
<dbReference type="Pfam" id="PF07992">
    <property type="entry name" value="Pyr_redox_2"/>
    <property type="match status" value="1"/>
</dbReference>
<dbReference type="GO" id="GO:0016491">
    <property type="term" value="F:oxidoreductase activity"/>
    <property type="evidence" value="ECO:0007669"/>
    <property type="project" value="UniProtKB-KW"/>
</dbReference>
<evidence type="ECO:0000256" key="5">
    <source>
        <dbReference type="ARBA" id="ARBA00022857"/>
    </source>
</evidence>
<keyword evidence="8" id="KW-0496">Mitochondrion</keyword>
<dbReference type="AlphaFoldDB" id="A0A4P9ZA27"/>
<sequence>MYSMTPLLHTLYPAQSLYRVAIVGAGPAGFYTAHHLLNRANGRVLVDIFDRLPAPYGLSRYGVAPDHPEVKNCEEYMDNIMGNPAFPARFFGNVCVGQDVSLADLHRRYHAIVLAYGCTWSDNQLAIESAAHPAVIPARKLVNWYNGHPDSGTWQPPLALVSDVTIVGNGNVAIDVARVLLADPVRHWRATDIASHAMDALHNSAVKRVNIVARRGVLESAFSNKEIRELLAVSRQSGVRFVPISDALLDPIRQREMSLPRIDKRKFAILDKASAEPCDPAAEKELQLHFLVSPHKFVPDPHNPDLLDHMVLMENAHHEDPLAKNVSVRPTGKMLVLKTQMAVLSIGYRGSKLEGLDALGLSYDTARNCLANRDGRLLTSSAHPDRRPCPGWYTAGWIRNGPRGVIAMTMMEAFDTAEKVFEDFSSGMCNRPSTDADITAVLPQKTVTWAGWQKIDRHERAAGEGAGKTREKIETADEMVRVAHASP</sequence>
<comment type="subcellular location">
    <subcellularLocation>
        <location evidence="8">Mitochondrion</location>
    </subcellularLocation>
</comment>
<evidence type="ECO:0000259" key="11">
    <source>
        <dbReference type="Pfam" id="PF07992"/>
    </source>
</evidence>
<reference evidence="13" key="1">
    <citation type="journal article" date="2018" name="Nat. Microbiol.">
        <title>Leveraging single-cell genomics to expand the fungal tree of life.</title>
        <authorList>
            <person name="Ahrendt S.R."/>
            <person name="Quandt C.A."/>
            <person name="Ciobanu D."/>
            <person name="Clum A."/>
            <person name="Salamov A."/>
            <person name="Andreopoulos B."/>
            <person name="Cheng J.F."/>
            <person name="Woyke T."/>
            <person name="Pelin A."/>
            <person name="Henrissat B."/>
            <person name="Reynolds N.K."/>
            <person name="Benny G.L."/>
            <person name="Smith M.E."/>
            <person name="James T.Y."/>
            <person name="Grigoriev I.V."/>
        </authorList>
    </citation>
    <scope>NUCLEOTIDE SEQUENCE [LARGE SCALE GENOMIC DNA]</scope>
    <source>
        <strain evidence="13">Baker2002</strain>
    </source>
</reference>
<dbReference type="PRINTS" id="PR00419">
    <property type="entry name" value="ADXRDTASE"/>
</dbReference>
<dbReference type="PIRSF" id="PIRSF000362">
    <property type="entry name" value="FNR"/>
    <property type="match status" value="1"/>
</dbReference>
<evidence type="ECO:0000256" key="6">
    <source>
        <dbReference type="ARBA" id="ARBA00023002"/>
    </source>
</evidence>
<dbReference type="InterPro" id="IPR023753">
    <property type="entry name" value="FAD/NAD-binding_dom"/>
</dbReference>
<dbReference type="InterPro" id="IPR055275">
    <property type="entry name" value="Ferredox_Rdtase"/>
</dbReference>
<evidence type="ECO:0000256" key="2">
    <source>
        <dbReference type="ARBA" id="ARBA00008312"/>
    </source>
</evidence>
<dbReference type="EC" id="1.18.1.6" evidence="8"/>
<evidence type="ECO:0000256" key="9">
    <source>
        <dbReference type="PIRSR" id="PIRSR000362-1"/>
    </source>
</evidence>
<feature type="binding site" evidence="10">
    <location>
        <position position="226"/>
    </location>
    <ligand>
        <name>NADP(+)</name>
        <dbReference type="ChEBI" id="CHEBI:58349"/>
    </ligand>
</feature>
<dbReference type="PANTHER" id="PTHR48467">
    <property type="entry name" value="GLUTAMATE SYNTHASE 1 [NADH], CHLOROPLASTIC-LIKE"/>
    <property type="match status" value="1"/>
</dbReference>
<keyword evidence="3 8" id="KW-0285">Flavoprotein</keyword>
<accession>A0A4P9ZA27</accession>
<evidence type="ECO:0000313" key="13">
    <source>
        <dbReference type="Proteomes" id="UP000268321"/>
    </source>
</evidence>